<keyword evidence="2" id="KW-1185">Reference proteome</keyword>
<dbReference type="RefSeq" id="WP_277865713.1">
    <property type="nucleotide sequence ID" value="NZ_JAKKUT010000001.1"/>
</dbReference>
<sequence length="258" mass="29479">MNELRAALELATEEELQDLTEILFRRKLNPIDYLRTPDPIQVQCQDRQDWLDQIEARFRFLAADGLTVLKGQSQQISYRQTLMRVCRYLKLKFSPSWTTNELELEIFLGLLQRMWQKLPDRDRQVLVSQIEDSLPQLSQGRKISVETIRLVLEGSAAIAVSSLIRPLLVQQVARQFAIKLAGYKLSITPLVGKGMAMGATKYALGRSVLAFASTALWIWFAADLGWRAIATNYGRIIPTIFTIAQIRLLRGDEWLPAF</sequence>
<organism evidence="1 2">
    <name type="scientific">Candidatus Synechococcus calcipolaris G9</name>
    <dbReference type="NCBI Taxonomy" id="1497997"/>
    <lineage>
        <taxon>Bacteria</taxon>
        <taxon>Bacillati</taxon>
        <taxon>Cyanobacteriota</taxon>
        <taxon>Cyanophyceae</taxon>
        <taxon>Synechococcales</taxon>
        <taxon>Synechococcaceae</taxon>
        <taxon>Synechococcus</taxon>
    </lineage>
</organism>
<evidence type="ECO:0000313" key="1">
    <source>
        <dbReference type="EMBL" id="MDG2989800.1"/>
    </source>
</evidence>
<dbReference type="PANTHER" id="PTHR37203:SF3">
    <property type="entry name" value="SLR0975 PROTEIN"/>
    <property type="match status" value="1"/>
</dbReference>
<dbReference type="EMBL" id="JAKKUT010000001">
    <property type="protein sequence ID" value="MDG2989800.1"/>
    <property type="molecule type" value="Genomic_DNA"/>
</dbReference>
<protein>
    <recommendedName>
        <fullName evidence="3">DUF3944 domain-containing protein</fullName>
    </recommendedName>
</protein>
<comment type="caution">
    <text evidence="1">The sequence shown here is derived from an EMBL/GenBank/DDBJ whole genome shotgun (WGS) entry which is preliminary data.</text>
</comment>
<evidence type="ECO:0008006" key="3">
    <source>
        <dbReference type="Google" id="ProtNLM"/>
    </source>
</evidence>
<reference evidence="1" key="1">
    <citation type="journal article" date="2022" name="Genome Biol. Evol.">
        <title>A New Gene Family Diagnostic for Intracellular Biomineralization of Amorphous Ca Carbonates by Cyanobacteria.</title>
        <authorList>
            <person name="Benzerara K."/>
            <person name="Duprat E."/>
            <person name="Bitard-Feildel T."/>
            <person name="Caumes G."/>
            <person name="Cassier-Chauvat C."/>
            <person name="Chauvat F."/>
            <person name="Dezi M."/>
            <person name="Diop S.I."/>
            <person name="Gaschignard G."/>
            <person name="Gorgen S."/>
            <person name="Gugger M."/>
            <person name="Lopez-Garcia P."/>
            <person name="Millet M."/>
            <person name="Skouri-Panet F."/>
            <person name="Moreira D."/>
            <person name="Callebaut I."/>
        </authorList>
    </citation>
    <scope>NUCLEOTIDE SEQUENCE</scope>
    <source>
        <strain evidence="1">G9</strain>
    </source>
</reference>
<proteinExistence type="predicted"/>
<reference evidence="1" key="2">
    <citation type="submission" date="2022-01" db="EMBL/GenBank/DDBJ databases">
        <authorList>
            <person name="Zivanovic Y."/>
            <person name="Moreira D."/>
            <person name="Lopez-Garcia P."/>
        </authorList>
    </citation>
    <scope>NUCLEOTIDE SEQUENCE</scope>
    <source>
        <strain evidence="1">G9</strain>
    </source>
</reference>
<name>A0ABT6EVH3_9SYNE</name>
<accession>A0ABT6EVH3</accession>
<evidence type="ECO:0000313" key="2">
    <source>
        <dbReference type="Proteomes" id="UP001154265"/>
    </source>
</evidence>
<gene>
    <name evidence="1" type="ORF">L3556_02440</name>
</gene>
<dbReference type="PANTHER" id="PTHR37203">
    <property type="match status" value="1"/>
</dbReference>
<dbReference type="Proteomes" id="UP001154265">
    <property type="component" value="Unassembled WGS sequence"/>
</dbReference>